<dbReference type="PROSITE" id="PS50862">
    <property type="entry name" value="AA_TRNA_LIGASE_II"/>
    <property type="match status" value="1"/>
</dbReference>
<dbReference type="Proteomes" id="UP000033562">
    <property type="component" value="Unassembled WGS sequence"/>
</dbReference>
<dbReference type="OrthoDB" id="9804647at2"/>
<keyword evidence="7 12" id="KW-0067">ATP-binding</keyword>
<evidence type="ECO:0000256" key="1">
    <source>
        <dbReference type="ARBA" id="ARBA00004496"/>
    </source>
</evidence>
<dbReference type="SUPFAM" id="SSF46589">
    <property type="entry name" value="tRNA-binding arm"/>
    <property type="match status" value="1"/>
</dbReference>
<comment type="subunit">
    <text evidence="12">Homodimer. The tRNA molecule binds across the dimer.</text>
</comment>
<evidence type="ECO:0000313" key="16">
    <source>
        <dbReference type="EMBL" id="KJV68934.1"/>
    </source>
</evidence>
<comment type="subcellular location">
    <subcellularLocation>
        <location evidence="1 12">Cytoplasm</location>
    </subcellularLocation>
</comment>
<dbReference type="InterPro" id="IPR033729">
    <property type="entry name" value="SerRS_core"/>
</dbReference>
<dbReference type="InterPro" id="IPR002314">
    <property type="entry name" value="aa-tRNA-synt_IIb"/>
</dbReference>
<dbReference type="Pfam" id="PF00587">
    <property type="entry name" value="tRNA-synt_2b"/>
    <property type="match status" value="1"/>
</dbReference>
<dbReference type="GO" id="GO:0006434">
    <property type="term" value="P:seryl-tRNA aminoacylation"/>
    <property type="evidence" value="ECO:0007669"/>
    <property type="project" value="UniProtKB-UniRule"/>
</dbReference>
<keyword evidence="6 12" id="KW-0547">Nucleotide-binding</keyword>
<feature type="binding site" evidence="12 14">
    <location>
        <begin position="259"/>
        <end position="261"/>
    </location>
    <ligand>
        <name>ATP</name>
        <dbReference type="ChEBI" id="CHEBI:30616"/>
    </ligand>
</feature>
<dbReference type="UniPathway" id="UPA00906">
    <property type="reaction ID" value="UER00895"/>
</dbReference>
<dbReference type="GO" id="GO:0005524">
    <property type="term" value="F:ATP binding"/>
    <property type="evidence" value="ECO:0007669"/>
    <property type="project" value="UniProtKB-UniRule"/>
</dbReference>
<keyword evidence="9 12" id="KW-0030">Aminoacyl-tRNA synthetase</keyword>
<dbReference type="SUPFAM" id="SSF55681">
    <property type="entry name" value="Class II aaRS and biotin synthetases"/>
    <property type="match status" value="1"/>
</dbReference>
<keyword evidence="5 12" id="KW-0436">Ligase</keyword>
<protein>
    <recommendedName>
        <fullName evidence="12">Serine--tRNA ligase</fullName>
        <ecNumber evidence="12">6.1.1.11</ecNumber>
    </recommendedName>
    <alternativeName>
        <fullName evidence="12">Seryl-tRNA synthetase</fullName>
        <shortName evidence="12">SerRS</shortName>
    </alternativeName>
    <alternativeName>
        <fullName evidence="12">Seryl-tRNA(Ser/Sec) synthetase</fullName>
    </alternativeName>
</protein>
<evidence type="ECO:0000259" key="15">
    <source>
        <dbReference type="PROSITE" id="PS50862"/>
    </source>
</evidence>
<evidence type="ECO:0000256" key="14">
    <source>
        <dbReference type="PIRSR" id="PIRSR001529-2"/>
    </source>
</evidence>
<evidence type="ECO:0000256" key="6">
    <source>
        <dbReference type="ARBA" id="ARBA00022741"/>
    </source>
</evidence>
<sequence length="423" mass="48492">MHNINFIRSNPEKFDNAMQSRNLAKIAHKIITLDFIKKQLLTQLYELQREHNKIVKEISLLKGNNINCETQIQLSKELITKIKEVDNKLKSSNELNNILNNLPNIPDTKVPIGNDETHNIEIRKHGKPKIFDFQIKTHYEIGEKLNLMDFKQAAKLSGSRFVILKNQLAQLDRALVNFMLDTHTQEFGYTEISHPILVNEVTMYNVGQLPKFSKDSFKTTNNFRLIPTSEVALTNLVSNTVIPLHDLPLRFTAASQCFRSEAGSAGRDTKGIIRQHQFNKVELVSIVAEDKSEEELERMVKIAETILQRLELPYRVVLLCTGDMGFSASMSYDLEVWMSCQNKYREISSCSNCKDFQARRMNTKYVTVCNNNKVSTFVHTLNGSALAIGRTIAAIIEHYQNKDGSISIPYVLRKYMHNQEIIQ</sequence>
<evidence type="ECO:0000256" key="3">
    <source>
        <dbReference type="ARBA" id="ARBA00010728"/>
    </source>
</evidence>
<evidence type="ECO:0000256" key="13">
    <source>
        <dbReference type="PIRSR" id="PIRSR001529-1"/>
    </source>
</evidence>
<dbReference type="InterPro" id="IPR015866">
    <property type="entry name" value="Ser-tRNA-synth_1_N"/>
</dbReference>
<evidence type="ECO:0000256" key="8">
    <source>
        <dbReference type="ARBA" id="ARBA00022917"/>
    </source>
</evidence>
<evidence type="ECO:0000256" key="2">
    <source>
        <dbReference type="ARBA" id="ARBA00005045"/>
    </source>
</evidence>
<evidence type="ECO:0000313" key="17">
    <source>
        <dbReference type="Proteomes" id="UP000033562"/>
    </source>
</evidence>
<name>A0A0F3NPT5_9RICK</name>
<reference evidence="16 17" key="1">
    <citation type="submission" date="2015-02" db="EMBL/GenBank/DDBJ databases">
        <title>Genome Sequencing of Rickettsiales.</title>
        <authorList>
            <person name="Daugherty S.C."/>
            <person name="Su Q."/>
            <person name="Abolude K."/>
            <person name="Beier-Sexton M."/>
            <person name="Carlyon J.A."/>
            <person name="Carter R."/>
            <person name="Day N.P."/>
            <person name="Dumler S.J."/>
            <person name="Dyachenko V."/>
            <person name="Godinez A."/>
            <person name="Kurtti T.J."/>
            <person name="Lichay M."/>
            <person name="Mullins K.E."/>
            <person name="Ott S."/>
            <person name="Pappas-Brown V."/>
            <person name="Paris D.H."/>
            <person name="Patel P."/>
            <person name="Richards A.L."/>
            <person name="Sadzewicz L."/>
            <person name="Sears K."/>
            <person name="Seidman D."/>
            <person name="Sengamalay N."/>
            <person name="Stenos J."/>
            <person name="Tallon L.J."/>
            <person name="Vincent G."/>
            <person name="Fraser C.M."/>
            <person name="Munderloh U."/>
            <person name="Dunning-Hotopp J.C."/>
        </authorList>
    </citation>
    <scope>NUCLEOTIDE SEQUENCE [LARGE SCALE GENOMIC DNA]</scope>
    <source>
        <strain evidence="16 17">RAC413</strain>
    </source>
</reference>
<organism evidence="16 17">
    <name type="scientific">Candidatus Neoehrlichia procyonis str. RAC413</name>
    <dbReference type="NCBI Taxonomy" id="1359163"/>
    <lineage>
        <taxon>Bacteria</taxon>
        <taxon>Pseudomonadati</taxon>
        <taxon>Pseudomonadota</taxon>
        <taxon>Alphaproteobacteria</taxon>
        <taxon>Rickettsiales</taxon>
        <taxon>Anaplasmataceae</taxon>
        <taxon>Candidatus Neoehrlichia</taxon>
    </lineage>
</organism>
<dbReference type="InterPro" id="IPR042103">
    <property type="entry name" value="SerRS_1_N_sf"/>
</dbReference>
<dbReference type="PATRIC" id="fig|1359163.3.peg.296"/>
<evidence type="ECO:0000256" key="11">
    <source>
        <dbReference type="ARBA" id="ARBA00048823"/>
    </source>
</evidence>
<proteinExistence type="inferred from homology"/>
<dbReference type="CDD" id="cd00770">
    <property type="entry name" value="SerRS_core"/>
    <property type="match status" value="1"/>
</dbReference>
<feature type="domain" description="Aminoacyl-transfer RNA synthetases class-II family profile" evidence="15">
    <location>
        <begin position="171"/>
        <end position="409"/>
    </location>
</feature>
<feature type="binding site" evidence="12 13">
    <location>
        <position position="282"/>
    </location>
    <ligand>
        <name>L-serine</name>
        <dbReference type="ChEBI" id="CHEBI:33384"/>
    </ligand>
</feature>
<dbReference type="Gene3D" id="1.10.287.40">
    <property type="entry name" value="Serine-tRNA synthetase, tRNA binding domain"/>
    <property type="match status" value="1"/>
</dbReference>
<feature type="binding site" evidence="13">
    <location>
        <position position="228"/>
    </location>
    <ligand>
        <name>L-serine</name>
        <dbReference type="ChEBI" id="CHEBI:33384"/>
    </ligand>
</feature>
<dbReference type="NCBIfam" id="TIGR00414">
    <property type="entry name" value="serS"/>
    <property type="match status" value="1"/>
</dbReference>
<keyword evidence="8 12" id="KW-0648">Protein biosynthesis</keyword>
<dbReference type="InterPro" id="IPR002317">
    <property type="entry name" value="Ser-tRNA-ligase_type_1"/>
</dbReference>
<feature type="binding site" evidence="13">
    <location>
        <position position="382"/>
    </location>
    <ligand>
        <name>L-serine</name>
        <dbReference type="ChEBI" id="CHEBI:33384"/>
    </ligand>
</feature>
<comment type="catalytic activity">
    <reaction evidence="10 12">
        <text>tRNA(Sec) + L-serine + ATP = L-seryl-tRNA(Sec) + AMP + diphosphate + H(+)</text>
        <dbReference type="Rhea" id="RHEA:42580"/>
        <dbReference type="Rhea" id="RHEA-COMP:9742"/>
        <dbReference type="Rhea" id="RHEA-COMP:10128"/>
        <dbReference type="ChEBI" id="CHEBI:15378"/>
        <dbReference type="ChEBI" id="CHEBI:30616"/>
        <dbReference type="ChEBI" id="CHEBI:33019"/>
        <dbReference type="ChEBI" id="CHEBI:33384"/>
        <dbReference type="ChEBI" id="CHEBI:78442"/>
        <dbReference type="ChEBI" id="CHEBI:78533"/>
        <dbReference type="ChEBI" id="CHEBI:456215"/>
        <dbReference type="EC" id="6.1.1.11"/>
    </reaction>
</comment>
<comment type="catalytic activity">
    <reaction evidence="11 12">
        <text>tRNA(Ser) + L-serine + ATP = L-seryl-tRNA(Ser) + AMP + diphosphate + H(+)</text>
        <dbReference type="Rhea" id="RHEA:12292"/>
        <dbReference type="Rhea" id="RHEA-COMP:9669"/>
        <dbReference type="Rhea" id="RHEA-COMP:9703"/>
        <dbReference type="ChEBI" id="CHEBI:15378"/>
        <dbReference type="ChEBI" id="CHEBI:30616"/>
        <dbReference type="ChEBI" id="CHEBI:33019"/>
        <dbReference type="ChEBI" id="CHEBI:33384"/>
        <dbReference type="ChEBI" id="CHEBI:78442"/>
        <dbReference type="ChEBI" id="CHEBI:78533"/>
        <dbReference type="ChEBI" id="CHEBI:456215"/>
        <dbReference type="EC" id="6.1.1.11"/>
    </reaction>
</comment>
<feature type="binding site" evidence="13">
    <location>
        <position position="259"/>
    </location>
    <ligand>
        <name>L-serine</name>
        <dbReference type="ChEBI" id="CHEBI:33384"/>
    </ligand>
</feature>
<evidence type="ECO:0000256" key="9">
    <source>
        <dbReference type="ARBA" id="ARBA00023146"/>
    </source>
</evidence>
<dbReference type="InterPro" id="IPR006195">
    <property type="entry name" value="aa-tRNA-synth_II"/>
</dbReference>
<comment type="caution">
    <text evidence="12">Lacks conserved residue(s) required for the propagation of feature annotation.</text>
</comment>
<dbReference type="HAMAP" id="MF_00176">
    <property type="entry name" value="Ser_tRNA_synth_type1"/>
    <property type="match status" value="1"/>
</dbReference>
<feature type="binding site" evidence="12">
    <location>
        <position position="384"/>
    </location>
    <ligand>
        <name>L-serine</name>
        <dbReference type="ChEBI" id="CHEBI:33384"/>
    </ligand>
</feature>
<evidence type="ECO:0000256" key="5">
    <source>
        <dbReference type="ARBA" id="ARBA00022598"/>
    </source>
</evidence>
<comment type="domain">
    <text evidence="12">Consists of two distinct domains, a catalytic core and a N-terminal extension that is involved in tRNA binding.</text>
</comment>
<dbReference type="Gene3D" id="3.30.930.10">
    <property type="entry name" value="Bira Bifunctional Protein, Domain 2"/>
    <property type="match status" value="1"/>
</dbReference>
<comment type="pathway">
    <text evidence="2 12">Aminoacyl-tRNA biosynthesis; selenocysteinyl-tRNA(Sec) biosynthesis; L-seryl-tRNA(Sec) from L-serine and tRNA(Sec): step 1/1.</text>
</comment>
<feature type="binding site" evidence="12">
    <location>
        <begin position="228"/>
        <end position="230"/>
    </location>
    <ligand>
        <name>L-serine</name>
        <dbReference type="ChEBI" id="CHEBI:33384"/>
    </ligand>
</feature>
<keyword evidence="17" id="KW-1185">Reference proteome</keyword>
<evidence type="ECO:0000256" key="4">
    <source>
        <dbReference type="ARBA" id="ARBA00022490"/>
    </source>
</evidence>
<dbReference type="AlphaFoldDB" id="A0A0F3NPT5"/>
<dbReference type="RefSeq" id="WP_045808762.1">
    <property type="nucleotide sequence ID" value="NZ_LANX01000001.1"/>
</dbReference>
<evidence type="ECO:0000256" key="10">
    <source>
        <dbReference type="ARBA" id="ARBA00047929"/>
    </source>
</evidence>
<keyword evidence="4 12" id="KW-0963">Cytoplasm</keyword>
<dbReference type="PANTHER" id="PTHR43697:SF1">
    <property type="entry name" value="SERINE--TRNA LIGASE"/>
    <property type="match status" value="1"/>
</dbReference>
<dbReference type="Pfam" id="PF02403">
    <property type="entry name" value="Seryl_tRNA_N"/>
    <property type="match status" value="1"/>
</dbReference>
<dbReference type="STRING" id="1359163.NLO413_0305"/>
<dbReference type="PANTHER" id="PTHR43697">
    <property type="entry name" value="SERYL-TRNA SYNTHETASE"/>
    <property type="match status" value="1"/>
</dbReference>
<dbReference type="PRINTS" id="PR00981">
    <property type="entry name" value="TRNASYNTHSER"/>
</dbReference>
<dbReference type="PIRSF" id="PIRSF001529">
    <property type="entry name" value="Ser-tRNA-synth_IIa"/>
    <property type="match status" value="1"/>
</dbReference>
<dbReference type="EC" id="6.1.1.11" evidence="12"/>
<comment type="caution">
    <text evidence="16">The sequence shown here is derived from an EMBL/GenBank/DDBJ whole genome shotgun (WGS) entry which is preliminary data.</text>
</comment>
<feature type="binding site" evidence="12 14">
    <location>
        <begin position="346"/>
        <end position="349"/>
    </location>
    <ligand>
        <name>ATP</name>
        <dbReference type="ChEBI" id="CHEBI:30616"/>
    </ligand>
</feature>
<dbReference type="GO" id="GO:0005737">
    <property type="term" value="C:cytoplasm"/>
    <property type="evidence" value="ECO:0007669"/>
    <property type="project" value="UniProtKB-SubCell"/>
</dbReference>
<dbReference type="InterPro" id="IPR045864">
    <property type="entry name" value="aa-tRNA-synth_II/BPL/LPL"/>
</dbReference>
<dbReference type="GO" id="GO:0016260">
    <property type="term" value="P:selenocysteine biosynthetic process"/>
    <property type="evidence" value="ECO:0007669"/>
    <property type="project" value="UniProtKB-UniRule"/>
</dbReference>
<accession>A0A0F3NPT5</accession>
<gene>
    <name evidence="12 16" type="primary">serS</name>
    <name evidence="16" type="ORF">NLO413_0305</name>
</gene>
<evidence type="ECO:0000256" key="7">
    <source>
        <dbReference type="ARBA" id="ARBA00022840"/>
    </source>
</evidence>
<comment type="similarity">
    <text evidence="3 12">Belongs to the class-II aminoacyl-tRNA synthetase family. Type-1 seryl-tRNA synthetase subfamily.</text>
</comment>
<dbReference type="GO" id="GO:0004828">
    <property type="term" value="F:serine-tRNA ligase activity"/>
    <property type="evidence" value="ECO:0007669"/>
    <property type="project" value="UniProtKB-UniRule"/>
</dbReference>
<evidence type="ECO:0000256" key="12">
    <source>
        <dbReference type="HAMAP-Rule" id="MF_00176"/>
    </source>
</evidence>
<dbReference type="InterPro" id="IPR010978">
    <property type="entry name" value="tRNA-bd_arm"/>
</dbReference>
<dbReference type="EMBL" id="LANX01000001">
    <property type="protein sequence ID" value="KJV68934.1"/>
    <property type="molecule type" value="Genomic_DNA"/>
</dbReference>
<comment type="function">
    <text evidence="12">Catalyzes the attachment of serine to tRNA(Ser). Is also able to aminoacylate tRNA(Sec) with serine, to form the misacylated tRNA L-seryl-tRNA(Sec), which will be further converted into selenocysteinyl-tRNA(Sec).</text>
</comment>